<evidence type="ECO:0000256" key="4">
    <source>
        <dbReference type="ARBA" id="ARBA00022917"/>
    </source>
</evidence>
<feature type="region of interest" description="Disordered" evidence="7">
    <location>
        <begin position="702"/>
        <end position="773"/>
    </location>
</feature>
<dbReference type="EMBL" id="LM993666">
    <property type="protein sequence ID" value="VTZ80146.1"/>
    <property type="molecule type" value="Genomic_DNA"/>
</dbReference>
<evidence type="ECO:0000256" key="7">
    <source>
        <dbReference type="SAM" id="MobiDB-lite"/>
    </source>
</evidence>
<proteinExistence type="inferred from homology"/>
<feature type="compositionally biased region" description="Low complexity" evidence="7">
    <location>
        <begin position="203"/>
        <end position="213"/>
    </location>
</feature>
<organism evidence="10 11">
    <name type="scientific">Plasmodium yoelii</name>
    <dbReference type="NCBI Taxonomy" id="5861"/>
    <lineage>
        <taxon>Eukaryota</taxon>
        <taxon>Sar</taxon>
        <taxon>Alveolata</taxon>
        <taxon>Apicomplexa</taxon>
        <taxon>Aconoidasida</taxon>
        <taxon>Haemosporida</taxon>
        <taxon>Plasmodiidae</taxon>
        <taxon>Plasmodium</taxon>
        <taxon>Plasmodium (Vinckeia)</taxon>
    </lineage>
</organism>
<dbReference type="SUPFAM" id="SSF50249">
    <property type="entry name" value="Nucleic acid-binding proteins"/>
    <property type="match status" value="1"/>
</dbReference>
<feature type="compositionally biased region" description="Low complexity" evidence="7">
    <location>
        <begin position="712"/>
        <end position="757"/>
    </location>
</feature>
<keyword evidence="2 10" id="KW-0396">Initiation factor</keyword>
<dbReference type="VEuPathDB" id="PlasmoDB:Py17XNL_001205203"/>
<dbReference type="Proteomes" id="UP000072874">
    <property type="component" value="Chromosome 12"/>
</dbReference>
<dbReference type="Gene3D" id="3.40.50.300">
    <property type="entry name" value="P-loop containing nucleotide triphosphate hydrolases"/>
    <property type="match status" value="1"/>
</dbReference>
<dbReference type="InterPro" id="IPR044145">
    <property type="entry name" value="IF2_II"/>
</dbReference>
<evidence type="ECO:0000313" key="10">
    <source>
        <dbReference type="EMBL" id="VTZ80146.1"/>
    </source>
</evidence>
<dbReference type="RefSeq" id="XP_731307.3">
    <property type="nucleotide sequence ID" value="XM_726214.3"/>
</dbReference>
<comment type="similarity">
    <text evidence="1">Belongs to the TRAFAC class translation factor GTPase superfamily. Classic translation factor GTPase family. IF-2 subfamily.</text>
</comment>
<feature type="compositionally biased region" description="Basic and acidic residues" evidence="7">
    <location>
        <begin position="622"/>
        <end position="632"/>
    </location>
</feature>
<feature type="domain" description="S1 motif" evidence="8">
    <location>
        <begin position="316"/>
        <end position="387"/>
    </location>
</feature>
<name>A0A4V0KPK2_PLAYE</name>
<dbReference type="OrthoDB" id="361630at2759"/>
<feature type="region of interest" description="Disordered" evidence="7">
    <location>
        <begin position="607"/>
        <end position="632"/>
    </location>
</feature>
<feature type="domain" description="Tr-type G" evidence="9">
    <location>
        <begin position="801"/>
        <end position="971"/>
    </location>
</feature>
<dbReference type="Pfam" id="PF00009">
    <property type="entry name" value="GTP_EFTU"/>
    <property type="match status" value="1"/>
</dbReference>
<evidence type="ECO:0000259" key="8">
    <source>
        <dbReference type="PROSITE" id="PS50126"/>
    </source>
</evidence>
<dbReference type="Pfam" id="PF11987">
    <property type="entry name" value="IF-2"/>
    <property type="match status" value="1"/>
</dbReference>
<dbReference type="CDD" id="cd03702">
    <property type="entry name" value="IF2_mtIF2_II"/>
    <property type="match status" value="1"/>
</dbReference>
<feature type="compositionally biased region" description="Polar residues" evidence="7">
    <location>
        <begin position="181"/>
        <end position="192"/>
    </location>
</feature>
<dbReference type="GeneID" id="3830532"/>
<comment type="function">
    <text evidence="6">One of the essential components for the initiation of protein synthesis. Protects formylmethionyl-tRNA from spontaneous hydrolysis and promotes its binding to the 30S ribosomal subunits. Also involved in the hydrolysis of GTP during the formation of the 70S ribosomal complex.</text>
</comment>
<dbReference type="Gene3D" id="2.40.50.140">
    <property type="entry name" value="Nucleic acid-binding proteins"/>
    <property type="match status" value="1"/>
</dbReference>
<dbReference type="GO" id="GO:0005525">
    <property type="term" value="F:GTP binding"/>
    <property type="evidence" value="ECO:0007669"/>
    <property type="project" value="UniProtKB-KW"/>
</dbReference>
<dbReference type="NCBIfam" id="TIGR00231">
    <property type="entry name" value="small_GTP"/>
    <property type="match status" value="1"/>
</dbReference>
<evidence type="ECO:0000313" key="11">
    <source>
        <dbReference type="Proteomes" id="UP000072874"/>
    </source>
</evidence>
<dbReference type="SUPFAM" id="SSF52540">
    <property type="entry name" value="P-loop containing nucleoside triphosphate hydrolases"/>
    <property type="match status" value="1"/>
</dbReference>
<dbReference type="InterPro" id="IPR027417">
    <property type="entry name" value="P-loop_NTPase"/>
</dbReference>
<dbReference type="GO" id="GO:0003743">
    <property type="term" value="F:translation initiation factor activity"/>
    <property type="evidence" value="ECO:0007669"/>
    <property type="project" value="UniProtKB-KW"/>
</dbReference>
<dbReference type="InterPro" id="IPR036925">
    <property type="entry name" value="TIF_IF2_dom3_sf"/>
</dbReference>
<dbReference type="KEGG" id="pyo:PY17X_1234800"/>
<dbReference type="FunFam" id="2.40.30.10:FF:000008">
    <property type="entry name" value="Translation initiation factor IF-2"/>
    <property type="match status" value="1"/>
</dbReference>
<dbReference type="VEuPathDB" id="PlasmoDB:PY17X_1234800"/>
<dbReference type="InterPro" id="IPR009000">
    <property type="entry name" value="Transl_B-barrel_sf"/>
</dbReference>
<keyword evidence="3" id="KW-0547">Nucleotide-binding</keyword>
<feature type="compositionally biased region" description="Acidic residues" evidence="7">
    <location>
        <begin position="1109"/>
        <end position="1136"/>
    </location>
</feature>
<feature type="region of interest" description="Disordered" evidence="7">
    <location>
        <begin position="1101"/>
        <end position="1136"/>
    </location>
</feature>
<dbReference type="FunFam" id="3.40.50.300:FF:000019">
    <property type="entry name" value="Translation initiation factor IF-2"/>
    <property type="match status" value="1"/>
</dbReference>
<evidence type="ECO:0000256" key="2">
    <source>
        <dbReference type="ARBA" id="ARBA00022540"/>
    </source>
</evidence>
<sequence length="1359" mass="155919">MSYKFRLFLAIWPVIWFIILLTKIKQCFCINLKNEKLNYISHNNVITKSNKYKTRKLRNIKNYDSNRNIIQNSFLNFFNKLNIFNNKKVILNNFTLYHFNPSNILLYQNYEKILENKKNLYKWSHKKDKRKTAISFSTDKNNIKIKIKSKNDNEKLEKKKTDKIVEKDKANENKKKVPKSCSINQEGNAKSETNNDKIGGETNNNNSNNNSNNNDDDDDGIKQKRSKGKSADATKLNLDEINYTKERKGMGTKNKENVSYNLEKSNNRIKERVYTSSINNNNLYKNSEKKETKNIYRNSISKNNQYSDQIKESNIGKCFEGYVCSVNEGAAYIKISDLNSYGVLFKNKSNLGNDIENMKNYFKIDQKVSVKILGANLKKNIYYLGNIIKYNKDIILEKGDQSKGLITKICESYCFIKILKNGSVGYLHRTKLKFLENFILNKTENINNNIKTNNDSNLESLLDITNLEMQNKLIKLIQFQNIFKIWDIIDVEILSKSENNFSSSYILTIPTETNTSKRVLEYVQSNYKTNVINSMSLDVKQENLTNKFPKEVLNNLEDLNCIEKKDANLNNSHNYINIKKKKNNNKIVYNLEDDKIQMKKERGKINDKFENALKKKKKKKDKDKEKEKEKEKLARTYQLPANNNIINLSTFSKIIKISPSSLKKFFMINEKKEFCFNSELTLDQIKKACDYFQIQQNLILPVMPNGKTDGYPNSENPNSENPNCENPNCENPNSESPNSESPNSENPNSENPNSESPNRFDKKNDSNVVPCSNNLSLKIKSGKDIDNESIKNKNIEEREKKRNIVVTFIGHINHGKTSLFDYICKTNERNKEHGLITQNIRAFKANLNDNSVCTFIDTPGHEAFIPIRQRGIKISDLSILVISADAGIQEQTVECIKMIKELNIKIIIAITKTDIPNVDVDRIINDLLYYDISTEINGGEIQVVECSIYKEDSINKLLDAIYLESEFLDLSIKDNEKAEGVVLDSYVGKNGIVSINLLQKGILKINDNFYTGSSYGKIKILKNYMNKNIKCAYPSDPIIIIGYNKNSFPIAGDKFHVVESETIAKEISEYNKDIILSSQINHFNYSASILNKYKDIIINSESPNRSENGENDENGEGVENGEGDENGEGGENCEENGESVKNYGSVECGENELKDVYINYFIKCDKQGTIDILKNSILKLSKEDTIYRIRNKIIYANIGDISLSDINYAISFNAIIVGFNVKLAKNIKNIKNLKNNLNSQFIFSNVLYELIEQIENEMDKRLSKKPTGKYIGKAKILKIFNISKLGKISGCSVIEGTIKNNSNVRILRDSNVIYVGKIISLKVLKDERTCVNKNEECGMAFDNFIDFNLDDIIEAYEED</sequence>
<dbReference type="VEuPathDB" id="PlasmoDB:PYYM_1234000"/>
<evidence type="ECO:0000256" key="5">
    <source>
        <dbReference type="ARBA" id="ARBA00023134"/>
    </source>
</evidence>
<feature type="compositionally biased region" description="Basic and acidic residues" evidence="7">
    <location>
        <begin position="165"/>
        <end position="175"/>
    </location>
</feature>
<dbReference type="PROSITE" id="PS51722">
    <property type="entry name" value="G_TR_2"/>
    <property type="match status" value="1"/>
</dbReference>
<evidence type="ECO:0000256" key="3">
    <source>
        <dbReference type="ARBA" id="ARBA00022741"/>
    </source>
</evidence>
<dbReference type="SUPFAM" id="SSF50447">
    <property type="entry name" value="Translation proteins"/>
    <property type="match status" value="2"/>
</dbReference>
<dbReference type="SMART" id="SM00316">
    <property type="entry name" value="S1"/>
    <property type="match status" value="2"/>
</dbReference>
<dbReference type="InterPro" id="IPR003029">
    <property type="entry name" value="S1_domain"/>
</dbReference>
<accession>A0A4V0KPK2</accession>
<dbReference type="GO" id="GO:0003924">
    <property type="term" value="F:GTPase activity"/>
    <property type="evidence" value="ECO:0007669"/>
    <property type="project" value="InterPro"/>
</dbReference>
<dbReference type="InterPro" id="IPR053905">
    <property type="entry name" value="EF-G-like_DII"/>
</dbReference>
<evidence type="ECO:0000256" key="1">
    <source>
        <dbReference type="ARBA" id="ARBA00007733"/>
    </source>
</evidence>
<dbReference type="PROSITE" id="PS50126">
    <property type="entry name" value="S1"/>
    <property type="match status" value="1"/>
</dbReference>
<dbReference type="PANTHER" id="PTHR43381:SF5">
    <property type="entry name" value="TR-TYPE G DOMAIN-CONTAINING PROTEIN"/>
    <property type="match status" value="1"/>
</dbReference>
<dbReference type="CDD" id="cd03692">
    <property type="entry name" value="mtIF2_IVc"/>
    <property type="match status" value="1"/>
</dbReference>
<dbReference type="VEuPathDB" id="PlasmoDB:PY03311"/>
<dbReference type="PANTHER" id="PTHR43381">
    <property type="entry name" value="TRANSLATION INITIATION FACTOR IF-2-RELATED"/>
    <property type="match status" value="1"/>
</dbReference>
<dbReference type="InterPro" id="IPR012340">
    <property type="entry name" value="NA-bd_OB-fold"/>
</dbReference>
<protein>
    <submittedName>
        <fullName evidence="10">Translation initiation factor IF-2, putative</fullName>
    </submittedName>
</protein>
<dbReference type="SUPFAM" id="SSF52156">
    <property type="entry name" value="Initiation factor IF2/eIF5b, domain 3"/>
    <property type="match status" value="1"/>
</dbReference>
<dbReference type="Gene3D" id="3.40.50.10050">
    <property type="entry name" value="Translation initiation factor IF- 2, domain 3"/>
    <property type="match status" value="1"/>
</dbReference>
<dbReference type="GO" id="GO:0005737">
    <property type="term" value="C:cytoplasm"/>
    <property type="evidence" value="ECO:0007669"/>
    <property type="project" value="TreeGrafter"/>
</dbReference>
<dbReference type="InterPro" id="IPR005225">
    <property type="entry name" value="Small_GTP-bd"/>
</dbReference>
<dbReference type="Gene3D" id="2.40.30.10">
    <property type="entry name" value="Translation factors"/>
    <property type="match status" value="2"/>
</dbReference>
<dbReference type="InterPro" id="IPR015760">
    <property type="entry name" value="TIF_IF2"/>
</dbReference>
<evidence type="ECO:0000256" key="6">
    <source>
        <dbReference type="ARBA" id="ARBA00025162"/>
    </source>
</evidence>
<dbReference type="InterPro" id="IPR000795">
    <property type="entry name" value="T_Tr_GTP-bd_dom"/>
</dbReference>
<reference evidence="10 11" key="1">
    <citation type="journal article" date="2014" name="BMC Biol.">
        <title>A comprehensive evaluation of rodent malaria parasite genomes and gene expression.</title>
        <authorList>
            <person name="Otto T.D."/>
            <person name="Bohme U."/>
            <person name="Jackson A.P."/>
            <person name="Hunt M."/>
            <person name="Franke-Fayard B."/>
            <person name="Hoeijmakers W.A."/>
            <person name="Religa A.A."/>
            <person name="Robertson L."/>
            <person name="Sanders M."/>
            <person name="Ogun S.A."/>
            <person name="Cunningham D."/>
            <person name="Erhart A."/>
            <person name="Billker O."/>
            <person name="Khan S.M."/>
            <person name="Stunnenberg H.G."/>
            <person name="Langhorne J."/>
            <person name="Holder A.A."/>
            <person name="Waters A.P."/>
            <person name="Newbold C.I."/>
            <person name="Pain A."/>
            <person name="Berriman M."/>
            <person name="Janse C.J."/>
        </authorList>
    </citation>
    <scope>NUCLEOTIDE SEQUENCE [LARGE SCALE GENOMIC DNA]</scope>
    <source>
        <strain evidence="10 11">17X</strain>
    </source>
</reference>
<keyword evidence="4" id="KW-0648">Protein biosynthesis</keyword>
<feature type="region of interest" description="Disordered" evidence="7">
    <location>
        <begin position="165"/>
        <end position="233"/>
    </location>
</feature>
<dbReference type="Pfam" id="PF22042">
    <property type="entry name" value="EF-G_D2"/>
    <property type="match status" value="1"/>
</dbReference>
<dbReference type="GO" id="GO:0003676">
    <property type="term" value="F:nucleic acid binding"/>
    <property type="evidence" value="ECO:0007669"/>
    <property type="project" value="InterPro"/>
</dbReference>
<evidence type="ECO:0000259" key="9">
    <source>
        <dbReference type="PROSITE" id="PS51722"/>
    </source>
</evidence>
<keyword evidence="5" id="KW-0342">GTP-binding</keyword>
<dbReference type="InterPro" id="IPR023115">
    <property type="entry name" value="TIF_IF2_dom3"/>
</dbReference>
<gene>
    <name evidence="10" type="ORF">PY17X_1234800</name>
</gene>